<keyword evidence="3" id="KW-1185">Reference proteome</keyword>
<keyword evidence="1" id="KW-0472">Membrane</keyword>
<dbReference type="AlphaFoldDB" id="A0AAD8AA79"/>
<sequence>GEHVYSILGNPIGYLRPQEALGGFSVPLFNSVALNSTSLQIVTNSLENVEGIDSVNGKFNFYLGTIKMRMWNMQTRKMSLIIYLMNLNNVILLRSFPSLAPPFILFISNNPQQFNKLSFFSKFSEEEVTISQFLVWLVPQHEMHVLVYSALQQIETGMLRHDNGYHNMFSALIMYILISIVVIILPWSKIIVKSNMAISSRTLGGK</sequence>
<dbReference type="Proteomes" id="UP001233999">
    <property type="component" value="Unassembled WGS sequence"/>
</dbReference>
<feature type="transmembrane region" description="Helical" evidence="1">
    <location>
        <begin position="168"/>
        <end position="187"/>
    </location>
</feature>
<protein>
    <submittedName>
        <fullName evidence="2">Uncharacterized protein</fullName>
    </submittedName>
</protein>
<feature type="non-terminal residue" evidence="2">
    <location>
        <position position="206"/>
    </location>
</feature>
<proteinExistence type="predicted"/>
<dbReference type="InterPro" id="IPR036927">
    <property type="entry name" value="Cyt_c_oxase-like_su1_sf"/>
</dbReference>
<reference evidence="2" key="2">
    <citation type="submission" date="2023-05" db="EMBL/GenBank/DDBJ databases">
        <authorList>
            <person name="Fouks B."/>
        </authorList>
    </citation>
    <scope>NUCLEOTIDE SEQUENCE</scope>
    <source>
        <strain evidence="2">Stay&amp;Tobe</strain>
        <tissue evidence="2">Testes</tissue>
    </source>
</reference>
<keyword evidence="1" id="KW-1133">Transmembrane helix</keyword>
<organism evidence="2 3">
    <name type="scientific">Diploptera punctata</name>
    <name type="common">Pacific beetle cockroach</name>
    <dbReference type="NCBI Taxonomy" id="6984"/>
    <lineage>
        <taxon>Eukaryota</taxon>
        <taxon>Metazoa</taxon>
        <taxon>Ecdysozoa</taxon>
        <taxon>Arthropoda</taxon>
        <taxon>Hexapoda</taxon>
        <taxon>Insecta</taxon>
        <taxon>Pterygota</taxon>
        <taxon>Neoptera</taxon>
        <taxon>Polyneoptera</taxon>
        <taxon>Dictyoptera</taxon>
        <taxon>Blattodea</taxon>
        <taxon>Blaberoidea</taxon>
        <taxon>Blaberidae</taxon>
        <taxon>Diplopterinae</taxon>
        <taxon>Diploptera</taxon>
    </lineage>
</organism>
<feature type="transmembrane region" description="Helical" evidence="1">
    <location>
        <begin position="78"/>
        <end position="96"/>
    </location>
</feature>
<evidence type="ECO:0000313" key="3">
    <source>
        <dbReference type="Proteomes" id="UP001233999"/>
    </source>
</evidence>
<evidence type="ECO:0000313" key="2">
    <source>
        <dbReference type="EMBL" id="KAJ9594915.1"/>
    </source>
</evidence>
<gene>
    <name evidence="2" type="ORF">L9F63_013775</name>
</gene>
<keyword evidence="1" id="KW-0812">Transmembrane</keyword>
<accession>A0AAD8AA79</accession>
<evidence type="ECO:0000256" key="1">
    <source>
        <dbReference type="SAM" id="Phobius"/>
    </source>
</evidence>
<comment type="caution">
    <text evidence="2">The sequence shown here is derived from an EMBL/GenBank/DDBJ whole genome shotgun (WGS) entry which is preliminary data.</text>
</comment>
<name>A0AAD8AA79_DIPPU</name>
<feature type="non-terminal residue" evidence="2">
    <location>
        <position position="1"/>
    </location>
</feature>
<reference evidence="2" key="1">
    <citation type="journal article" date="2023" name="IScience">
        <title>Live-bearing cockroach genome reveals convergent evolutionary mechanisms linked to viviparity in insects and beyond.</title>
        <authorList>
            <person name="Fouks B."/>
            <person name="Harrison M.C."/>
            <person name="Mikhailova A.A."/>
            <person name="Marchal E."/>
            <person name="English S."/>
            <person name="Carruthers M."/>
            <person name="Jennings E.C."/>
            <person name="Chiamaka E.L."/>
            <person name="Frigard R.A."/>
            <person name="Pippel M."/>
            <person name="Attardo G.M."/>
            <person name="Benoit J.B."/>
            <person name="Bornberg-Bauer E."/>
            <person name="Tobe S.S."/>
        </authorList>
    </citation>
    <scope>NUCLEOTIDE SEQUENCE</scope>
    <source>
        <strain evidence="2">Stay&amp;Tobe</strain>
    </source>
</reference>
<dbReference type="EMBL" id="JASPKZ010002704">
    <property type="protein sequence ID" value="KAJ9594915.1"/>
    <property type="molecule type" value="Genomic_DNA"/>
</dbReference>
<dbReference type="SUPFAM" id="SSF81442">
    <property type="entry name" value="Cytochrome c oxidase subunit I-like"/>
    <property type="match status" value="1"/>
</dbReference>